<keyword evidence="15" id="KW-0325">Glycoprotein</keyword>
<evidence type="ECO:0000256" key="14">
    <source>
        <dbReference type="ARBA" id="ARBA00023157"/>
    </source>
</evidence>
<comment type="similarity">
    <text evidence="22">Belongs to the peroxidase family. Classical plant (class III) peroxidase subfamily.</text>
</comment>
<comment type="similarity">
    <text evidence="4">Belongs to the peroxidase family. Ascorbate peroxidase subfamily.</text>
</comment>
<organism evidence="24">
    <name type="scientific">Aegilops tauschii</name>
    <name type="common">Tausch's goatgrass</name>
    <name type="synonym">Aegilops squarrosa</name>
    <dbReference type="NCBI Taxonomy" id="37682"/>
    <lineage>
        <taxon>Eukaryota</taxon>
        <taxon>Viridiplantae</taxon>
        <taxon>Streptophyta</taxon>
        <taxon>Embryophyta</taxon>
        <taxon>Tracheophyta</taxon>
        <taxon>Spermatophyta</taxon>
        <taxon>Magnoliopsida</taxon>
        <taxon>Liliopsida</taxon>
        <taxon>Poales</taxon>
        <taxon>Poaceae</taxon>
        <taxon>BOP clade</taxon>
        <taxon>Pooideae</taxon>
        <taxon>Triticodae</taxon>
        <taxon>Triticeae</taxon>
        <taxon>Triticinae</taxon>
        <taxon>Aegilops</taxon>
    </lineage>
</organism>
<comment type="cofactor">
    <cofactor evidence="19 22">
        <name>Ca(2+)</name>
        <dbReference type="ChEBI" id="CHEBI:29108"/>
    </cofactor>
    <text evidence="19 22">Binds 2 calcium ions per subunit.</text>
</comment>
<evidence type="ECO:0000256" key="20">
    <source>
        <dbReference type="PIRSR" id="PIRSR600823-4"/>
    </source>
</evidence>
<evidence type="ECO:0000256" key="21">
    <source>
        <dbReference type="PIRSR" id="PIRSR600823-5"/>
    </source>
</evidence>
<evidence type="ECO:0000256" key="11">
    <source>
        <dbReference type="ARBA" id="ARBA00022837"/>
    </source>
</evidence>
<evidence type="ECO:0000256" key="5">
    <source>
        <dbReference type="ARBA" id="ARBA00012313"/>
    </source>
</evidence>
<evidence type="ECO:0000256" key="15">
    <source>
        <dbReference type="ARBA" id="ARBA00023180"/>
    </source>
</evidence>
<keyword evidence="14 21" id="KW-1015">Disulfide bond</keyword>
<evidence type="ECO:0000256" key="12">
    <source>
        <dbReference type="ARBA" id="ARBA00023002"/>
    </source>
</evidence>
<feature type="binding site" evidence="19">
    <location>
        <position position="127"/>
    </location>
    <ligand>
        <name>Ca(2+)</name>
        <dbReference type="ChEBI" id="CHEBI:29108"/>
        <label>1</label>
    </ligand>
</feature>
<dbReference type="GO" id="GO:0005576">
    <property type="term" value="C:extracellular region"/>
    <property type="evidence" value="ECO:0007669"/>
    <property type="project" value="UniProtKB-SubCell"/>
</dbReference>
<dbReference type="Gene3D" id="1.10.420.10">
    <property type="entry name" value="Peroxidase, domain 2"/>
    <property type="match status" value="1"/>
</dbReference>
<evidence type="ECO:0000256" key="4">
    <source>
        <dbReference type="ARBA" id="ARBA00006873"/>
    </source>
</evidence>
<comment type="catalytic activity">
    <reaction evidence="1 22">
        <text>2 a phenolic donor + H2O2 = 2 a phenolic radical donor + 2 H2O</text>
        <dbReference type="Rhea" id="RHEA:56136"/>
        <dbReference type="ChEBI" id="CHEBI:15377"/>
        <dbReference type="ChEBI" id="CHEBI:16240"/>
        <dbReference type="ChEBI" id="CHEBI:139520"/>
        <dbReference type="ChEBI" id="CHEBI:139521"/>
        <dbReference type="EC" id="1.11.1.7"/>
    </reaction>
</comment>
<feature type="binding site" evidence="19">
    <location>
        <position position="112"/>
    </location>
    <ligand>
        <name>Ca(2+)</name>
        <dbReference type="ChEBI" id="CHEBI:29108"/>
        <label>1</label>
    </ligand>
</feature>
<dbReference type="GO" id="GO:0006979">
    <property type="term" value="P:response to oxidative stress"/>
    <property type="evidence" value="ECO:0007669"/>
    <property type="project" value="UniProtKB-UniRule"/>
</dbReference>
<feature type="binding site" evidence="19">
    <location>
        <position position="114"/>
    </location>
    <ligand>
        <name>Ca(2+)</name>
        <dbReference type="ChEBI" id="CHEBI:29108"/>
        <label>1</label>
    </ligand>
</feature>
<feature type="domain" description="Plant heme peroxidase family profile" evidence="23">
    <location>
        <begin position="62"/>
        <end position="368"/>
    </location>
</feature>
<evidence type="ECO:0000256" key="9">
    <source>
        <dbReference type="ARBA" id="ARBA00022723"/>
    </source>
</evidence>
<dbReference type="GO" id="GO:0140825">
    <property type="term" value="F:lactoperoxidase activity"/>
    <property type="evidence" value="ECO:0007669"/>
    <property type="project" value="UniProtKB-EC"/>
</dbReference>
<keyword evidence="13 19" id="KW-0408">Iron</keyword>
<proteinExistence type="inferred from homology"/>
<dbReference type="PANTHER" id="PTHR31235">
    <property type="entry name" value="PEROXIDASE 25-RELATED"/>
    <property type="match status" value="1"/>
</dbReference>
<sequence>MALDVLLRLLILAAVASAMPMPGAADPAGAGLAIGTCPKAEELVLEEMRDIVHEDRTLGPALLRLLFHDCFVRTCPKAEELVLEEMRDIVHEDRTLGPALLRLLFHDCFVRGCDGSIMLKSRSKKGERDAKPMSYSLRGFHEVERIKAKLEDECPLTVSCADIIIMAARDAVYLTNGPRFPVETGRRDGKVSSCVDAENDLAPPNANIVDLKTYFSVKNLSWKDLVVLSGSHTIGRAQCNAFAPDRLYNNSGKGVQDPTLDKAYAPELRERCEPGNEKDETRVDMDPKSPYEFDLSYYRDVLSNRTLFVSDQALLDDKLTRDYVARMAAAESTEEYFHDYAAAMINMGRMEVLTGDNGEIRKICSAYVD</sequence>
<dbReference type="InterPro" id="IPR019793">
    <property type="entry name" value="Peroxidases_heam-ligand_BS"/>
</dbReference>
<feature type="binding site" description="axial binding residue" evidence="19">
    <location>
        <position position="232"/>
    </location>
    <ligand>
        <name>heme b</name>
        <dbReference type="ChEBI" id="CHEBI:60344"/>
    </ligand>
    <ligandPart>
        <name>Fe</name>
        <dbReference type="ChEBI" id="CHEBI:18248"/>
    </ligandPart>
</feature>
<keyword evidence="9 19" id="KW-0479">Metal-binding</keyword>
<feature type="disulfide bond" evidence="21">
    <location>
        <begin position="239"/>
        <end position="272"/>
    </location>
</feature>
<evidence type="ECO:0000256" key="3">
    <source>
        <dbReference type="ARBA" id="ARBA00004613"/>
    </source>
</evidence>
<evidence type="ECO:0000256" key="16">
    <source>
        <dbReference type="ARBA" id="ARBA00023283"/>
    </source>
</evidence>
<evidence type="ECO:0000256" key="13">
    <source>
        <dbReference type="ARBA" id="ARBA00023004"/>
    </source>
</evidence>
<dbReference type="Pfam" id="PF00141">
    <property type="entry name" value="peroxidase"/>
    <property type="match status" value="1"/>
</dbReference>
<dbReference type="PRINTS" id="PR00458">
    <property type="entry name" value="PEROXIDASE"/>
</dbReference>
<evidence type="ECO:0000256" key="19">
    <source>
        <dbReference type="PIRSR" id="PIRSR600823-3"/>
    </source>
</evidence>
<evidence type="ECO:0000256" key="22">
    <source>
        <dbReference type="RuleBase" id="RU362060"/>
    </source>
</evidence>
<feature type="binding site" evidence="19">
    <location>
        <position position="286"/>
    </location>
    <ligand>
        <name>Ca(2+)</name>
        <dbReference type="ChEBI" id="CHEBI:29108"/>
        <label>2</label>
    </ligand>
</feature>
<evidence type="ECO:0000256" key="1">
    <source>
        <dbReference type="ARBA" id="ARBA00000189"/>
    </source>
</evidence>
<feature type="disulfide bond" evidence="21">
    <location>
        <begin position="108"/>
        <end position="113"/>
    </location>
</feature>
<evidence type="ECO:0000256" key="2">
    <source>
        <dbReference type="ARBA" id="ARBA00002322"/>
    </source>
</evidence>
<name>M8B2N0_AEGTA</name>
<dbReference type="SUPFAM" id="SSF48113">
    <property type="entry name" value="Heme-dependent peroxidases"/>
    <property type="match status" value="2"/>
</dbReference>
<feature type="site" description="Transition state stabilizer" evidence="20">
    <location>
        <position position="102"/>
    </location>
</feature>
<dbReference type="GO" id="GO:0042744">
    <property type="term" value="P:hydrogen peroxide catabolic process"/>
    <property type="evidence" value="ECO:0007669"/>
    <property type="project" value="UniProtKB-KW"/>
</dbReference>
<keyword evidence="8 22" id="KW-0349">Heme</keyword>
<dbReference type="FunFam" id="1.10.520.10:FF:000006">
    <property type="entry name" value="Peroxidase"/>
    <property type="match status" value="1"/>
</dbReference>
<evidence type="ECO:0000313" key="24">
    <source>
        <dbReference type="EnsemblPlants" id="EMT07830"/>
    </source>
</evidence>
<dbReference type="PROSITE" id="PS50873">
    <property type="entry name" value="PEROXIDASE_4"/>
    <property type="match status" value="1"/>
</dbReference>
<dbReference type="FunFam" id="1.10.420.10:FF:000008">
    <property type="entry name" value="Peroxidase"/>
    <property type="match status" value="1"/>
</dbReference>
<keyword evidence="11 19" id="KW-0106">Calcium</keyword>
<dbReference type="GO" id="GO:0046872">
    <property type="term" value="F:metal ion binding"/>
    <property type="evidence" value="ECO:0007669"/>
    <property type="project" value="UniProtKB-UniRule"/>
</dbReference>
<dbReference type="InterPro" id="IPR033905">
    <property type="entry name" value="Secretory_peroxidase"/>
</dbReference>
<keyword evidence="6 22" id="KW-0964">Secreted</keyword>
<feature type="binding site" evidence="19">
    <location>
        <position position="233"/>
    </location>
    <ligand>
        <name>Ca(2+)</name>
        <dbReference type="ChEBI" id="CHEBI:29108"/>
        <label>2</label>
    </ligand>
</feature>
<feature type="chain" id="PRO_5014486391" description="Peroxidase" evidence="22">
    <location>
        <begin position="19"/>
        <end position="369"/>
    </location>
</feature>
<keyword evidence="12 22" id="KW-0560">Oxidoreductase</keyword>
<dbReference type="EnsemblPlants" id="EMT07830">
    <property type="protein sequence ID" value="EMT07830"/>
    <property type="gene ID" value="F775_21789"/>
</dbReference>
<reference evidence="24" key="1">
    <citation type="submission" date="2015-06" db="UniProtKB">
        <authorList>
            <consortium name="EnsemblPlants"/>
        </authorList>
    </citation>
    <scope>IDENTIFICATION</scope>
</reference>
<dbReference type="PROSITE" id="PS00435">
    <property type="entry name" value="PEROXIDASE_1"/>
    <property type="match status" value="1"/>
</dbReference>
<comment type="subcellular location">
    <subcellularLocation>
        <location evidence="3 22">Secreted</location>
    </subcellularLocation>
</comment>
<dbReference type="AlphaFoldDB" id="M8B2N0"/>
<comment type="function">
    <text evidence="2">Removal of H(2)O(2), oxidation of toxic reductants, biosynthesis and degradation of lignin, suberization, auxin catabolism, response to environmental stresses such as wounding, pathogen attack and oxidative stress. These functions might be dependent on each isozyme/isoform in each plant tissue.</text>
</comment>
<dbReference type="InterPro" id="IPR010255">
    <property type="entry name" value="Haem_peroxidase_sf"/>
</dbReference>
<evidence type="ECO:0000256" key="18">
    <source>
        <dbReference type="PIRSR" id="PIRSR600823-1"/>
    </source>
</evidence>
<evidence type="ECO:0000256" key="6">
    <source>
        <dbReference type="ARBA" id="ARBA00022525"/>
    </source>
</evidence>
<accession>M8B2N0</accession>
<dbReference type="InterPro" id="IPR002016">
    <property type="entry name" value="Haem_peroxidase"/>
</dbReference>
<comment type="cofactor">
    <cofactor evidence="19 22">
        <name>heme b</name>
        <dbReference type="ChEBI" id="CHEBI:60344"/>
    </cofactor>
    <text evidence="19 22">Binds 1 heme b (iron(II)-protoporphyrin IX) group per subunit.</text>
</comment>
<dbReference type="Gene3D" id="1.10.520.10">
    <property type="match status" value="2"/>
</dbReference>
<dbReference type="GO" id="GO:0020037">
    <property type="term" value="F:heme binding"/>
    <property type="evidence" value="ECO:0007669"/>
    <property type="project" value="UniProtKB-UniRule"/>
</dbReference>
<dbReference type="PROSITE" id="PS00436">
    <property type="entry name" value="PEROXIDASE_2"/>
    <property type="match status" value="1"/>
</dbReference>
<dbReference type="PRINTS" id="PR00461">
    <property type="entry name" value="PLPEROXIDASE"/>
</dbReference>
<dbReference type="InterPro" id="IPR000823">
    <property type="entry name" value="Peroxidase_pln"/>
</dbReference>
<evidence type="ECO:0000256" key="8">
    <source>
        <dbReference type="ARBA" id="ARBA00022617"/>
    </source>
</evidence>
<keyword evidence="16" id="KW-0873">Pyrrolidone carboxylic acid</keyword>
<evidence type="ECO:0000259" key="23">
    <source>
        <dbReference type="PROSITE" id="PS50873"/>
    </source>
</evidence>
<evidence type="ECO:0000256" key="10">
    <source>
        <dbReference type="ARBA" id="ARBA00022729"/>
    </source>
</evidence>
<feature type="disulfide bond" evidence="21">
    <location>
        <begin position="75"/>
        <end position="154"/>
    </location>
</feature>
<keyword evidence="7 22" id="KW-0575">Peroxidase</keyword>
<feature type="binding site" evidence="19">
    <location>
        <position position="294"/>
    </location>
    <ligand>
        <name>Ca(2+)</name>
        <dbReference type="ChEBI" id="CHEBI:29108"/>
        <label>2</label>
    </ligand>
</feature>
<feature type="active site" description="Proton acceptor" evidence="18">
    <location>
        <position position="106"/>
    </location>
</feature>
<protein>
    <recommendedName>
        <fullName evidence="5 22">Peroxidase</fullName>
        <ecNumber evidence="5 22">1.11.1.7</ecNumber>
    </recommendedName>
</protein>
<feature type="binding site" evidence="19">
    <location>
        <position position="107"/>
    </location>
    <ligand>
        <name>Ca(2+)</name>
        <dbReference type="ChEBI" id="CHEBI:29108"/>
        <label>1</label>
    </ligand>
</feature>
<dbReference type="CDD" id="cd00693">
    <property type="entry name" value="secretory_peroxidase"/>
    <property type="match status" value="1"/>
</dbReference>
<keyword evidence="17 22" id="KW-0376">Hydrogen peroxide</keyword>
<feature type="signal peptide" evidence="22">
    <location>
        <begin position="1"/>
        <end position="18"/>
    </location>
</feature>
<evidence type="ECO:0000256" key="7">
    <source>
        <dbReference type="ARBA" id="ARBA00022559"/>
    </source>
</evidence>
<feature type="binding site" evidence="19">
    <location>
        <position position="116"/>
    </location>
    <ligand>
        <name>Ca(2+)</name>
        <dbReference type="ChEBI" id="CHEBI:29108"/>
        <label>1</label>
    </ligand>
</feature>
<keyword evidence="10 22" id="KW-0732">Signal</keyword>
<evidence type="ECO:0000256" key="17">
    <source>
        <dbReference type="ARBA" id="ARBA00023324"/>
    </source>
</evidence>
<dbReference type="InterPro" id="IPR019794">
    <property type="entry name" value="Peroxidases_AS"/>
</dbReference>
<feature type="binding site" evidence="19">
    <location>
        <position position="110"/>
    </location>
    <ligand>
        <name>Ca(2+)</name>
        <dbReference type="ChEBI" id="CHEBI:29108"/>
        <label>1</label>
    </ligand>
</feature>
<dbReference type="EC" id="1.11.1.7" evidence="5 22"/>
<feature type="disulfide bond" evidence="21">
    <location>
        <begin position="160"/>
        <end position="364"/>
    </location>
</feature>